<feature type="compositionally biased region" description="Low complexity" evidence="1">
    <location>
        <begin position="302"/>
        <end position="364"/>
    </location>
</feature>
<reference evidence="2" key="1">
    <citation type="submission" date="2023-11" db="EMBL/GenBank/DDBJ databases">
        <authorList>
            <person name="De Vega J J."/>
            <person name="De Vega J J."/>
        </authorList>
    </citation>
    <scope>NUCLEOTIDE SEQUENCE</scope>
</reference>
<protein>
    <recommendedName>
        <fullName evidence="4">Cell division control protein 14</fullName>
    </recommendedName>
</protein>
<evidence type="ECO:0008006" key="4">
    <source>
        <dbReference type="Google" id="ProtNLM"/>
    </source>
</evidence>
<dbReference type="Proteomes" id="UP001295794">
    <property type="component" value="Unassembled WGS sequence"/>
</dbReference>
<dbReference type="AlphaFoldDB" id="A0AAD2HHR7"/>
<proteinExistence type="predicted"/>
<accession>A0AAD2HHR7</accession>
<feature type="compositionally biased region" description="Acidic residues" evidence="1">
    <location>
        <begin position="447"/>
        <end position="457"/>
    </location>
</feature>
<feature type="compositionally biased region" description="Basic and acidic residues" evidence="1">
    <location>
        <begin position="467"/>
        <end position="477"/>
    </location>
</feature>
<sequence>MTRLALAETQPLPPSPRGIAFFRAQPIVSLLMSEKLESLKRRLEDVLDDLSSPRSTSVDKTEALRSLERILAAACARTNSDEDRDVFIALQYTFECNVSTKILSWIMASTSALESLISQGDVDTERRAEISDITAQLSLALSILQGVCLIHPATKASLGCRCALEVILDLFLASRHLSLPETASKANVVKAQPLASVILDTLLCVLVDSSPALRLFESCQGVHAVVKILKRAGTPREVRMKCLEFLYFYLLDETNVSPVSGLPSVTMHKAPIDSAPSTPRPLPQHPSSHKPFINAVPSRPPSRYGSSTYSFSSGSTSFDSSLSSGSFDTTTTSSSSSPFSSSPSSRSTSGSSFSSTTSAVGSVSPKKRSQFPPGAGPSTPGPPSPKKPSSALPRTPGQARLPNALLMLRKDVEFVPQSPKRPPGSSSSKGTLQIRSRLGSLRPEVVTSEESDGDLESGSETACESSRGSDTRTTEEKKRLLGTMLGNVEALVEGVKKAGIWGLG</sequence>
<organism evidence="2 3">
    <name type="scientific">Mycena citricolor</name>
    <dbReference type="NCBI Taxonomy" id="2018698"/>
    <lineage>
        <taxon>Eukaryota</taxon>
        <taxon>Fungi</taxon>
        <taxon>Dikarya</taxon>
        <taxon>Basidiomycota</taxon>
        <taxon>Agaricomycotina</taxon>
        <taxon>Agaricomycetes</taxon>
        <taxon>Agaricomycetidae</taxon>
        <taxon>Agaricales</taxon>
        <taxon>Marasmiineae</taxon>
        <taxon>Mycenaceae</taxon>
        <taxon>Mycena</taxon>
    </lineage>
</organism>
<feature type="region of interest" description="Disordered" evidence="1">
    <location>
        <begin position="414"/>
        <end position="477"/>
    </location>
</feature>
<dbReference type="PANTHER" id="PTHR34065">
    <property type="entry name" value="CELL DIVISION CONTROL PROTEIN 14"/>
    <property type="match status" value="1"/>
</dbReference>
<dbReference type="EMBL" id="CAVNYO010000405">
    <property type="protein sequence ID" value="CAK5275133.1"/>
    <property type="molecule type" value="Genomic_DNA"/>
</dbReference>
<dbReference type="PANTHER" id="PTHR34065:SF1">
    <property type="entry name" value="CELL DIVISION CONTROL PROTEIN 14"/>
    <property type="match status" value="1"/>
</dbReference>
<keyword evidence="3" id="KW-1185">Reference proteome</keyword>
<evidence type="ECO:0000256" key="1">
    <source>
        <dbReference type="SAM" id="MobiDB-lite"/>
    </source>
</evidence>
<evidence type="ECO:0000313" key="2">
    <source>
        <dbReference type="EMBL" id="CAK5275133.1"/>
    </source>
</evidence>
<feature type="region of interest" description="Disordered" evidence="1">
    <location>
        <begin position="270"/>
        <end position="397"/>
    </location>
</feature>
<gene>
    <name evidence="2" type="ORF">MYCIT1_LOCUS22719</name>
</gene>
<evidence type="ECO:0000313" key="3">
    <source>
        <dbReference type="Proteomes" id="UP001295794"/>
    </source>
</evidence>
<comment type="caution">
    <text evidence="2">The sequence shown here is derived from an EMBL/GenBank/DDBJ whole genome shotgun (WGS) entry which is preliminary data.</text>
</comment>
<dbReference type="Pfam" id="PF08045">
    <property type="entry name" value="CDC14"/>
    <property type="match status" value="1"/>
</dbReference>
<name>A0AAD2HHR7_9AGAR</name>
<dbReference type="InterPro" id="IPR012535">
    <property type="entry name" value="Cell_div_Cdc14"/>
</dbReference>